<evidence type="ECO:0000256" key="5">
    <source>
        <dbReference type="SAM" id="MobiDB-lite"/>
    </source>
</evidence>
<evidence type="ECO:0000313" key="7">
    <source>
        <dbReference type="EMBL" id="SDQ92509.1"/>
    </source>
</evidence>
<feature type="compositionally biased region" description="Basic and acidic residues" evidence="5">
    <location>
        <begin position="281"/>
        <end position="314"/>
    </location>
</feature>
<evidence type="ECO:0000259" key="6">
    <source>
        <dbReference type="PROSITE" id="PS51123"/>
    </source>
</evidence>
<evidence type="ECO:0000256" key="1">
    <source>
        <dbReference type="ARBA" id="ARBA00004442"/>
    </source>
</evidence>
<organism evidence="7 8">
    <name type="scientific">Thermostaphylospora chromogena</name>
    <dbReference type="NCBI Taxonomy" id="35622"/>
    <lineage>
        <taxon>Bacteria</taxon>
        <taxon>Bacillati</taxon>
        <taxon>Actinomycetota</taxon>
        <taxon>Actinomycetes</taxon>
        <taxon>Streptosporangiales</taxon>
        <taxon>Thermomonosporaceae</taxon>
        <taxon>Thermostaphylospora</taxon>
    </lineage>
</organism>
<dbReference type="InterPro" id="IPR036737">
    <property type="entry name" value="OmpA-like_sf"/>
</dbReference>
<dbReference type="Gene3D" id="3.30.1330.60">
    <property type="entry name" value="OmpA-like domain"/>
    <property type="match status" value="1"/>
</dbReference>
<keyword evidence="8" id="KW-1185">Reference proteome</keyword>
<dbReference type="Pfam" id="PF00691">
    <property type="entry name" value="OmpA"/>
    <property type="match status" value="1"/>
</dbReference>
<dbReference type="PANTHER" id="PTHR30329">
    <property type="entry name" value="STATOR ELEMENT OF FLAGELLAR MOTOR COMPLEX"/>
    <property type="match status" value="1"/>
</dbReference>
<dbReference type="InterPro" id="IPR050330">
    <property type="entry name" value="Bact_OuterMem_StrucFunc"/>
</dbReference>
<dbReference type="PRINTS" id="PR01021">
    <property type="entry name" value="OMPADOMAIN"/>
</dbReference>
<evidence type="ECO:0000256" key="4">
    <source>
        <dbReference type="PROSITE-ProRule" id="PRU00473"/>
    </source>
</evidence>
<comment type="subcellular location">
    <subcellularLocation>
        <location evidence="1">Cell outer membrane</location>
    </subcellularLocation>
</comment>
<name>A0A1H1EVG6_9ACTN</name>
<dbReference type="SUPFAM" id="SSF103088">
    <property type="entry name" value="OmpA-like"/>
    <property type="match status" value="1"/>
</dbReference>
<dbReference type="STRING" id="35622.SAMN04489764_2643"/>
<dbReference type="InterPro" id="IPR006664">
    <property type="entry name" value="OMP_bac"/>
</dbReference>
<dbReference type="AlphaFoldDB" id="A0A1H1EVG6"/>
<feature type="domain" description="OmpA-like" evidence="6">
    <location>
        <begin position="188"/>
        <end position="314"/>
    </location>
</feature>
<feature type="region of interest" description="Disordered" evidence="5">
    <location>
        <begin position="281"/>
        <end position="341"/>
    </location>
</feature>
<proteinExistence type="predicted"/>
<dbReference type="OrthoDB" id="5243843at2"/>
<evidence type="ECO:0000313" key="8">
    <source>
        <dbReference type="Proteomes" id="UP000217103"/>
    </source>
</evidence>
<accession>A0A1H1EVG6</accession>
<protein>
    <submittedName>
        <fullName evidence="7">OmpA family protein</fullName>
    </submittedName>
</protein>
<evidence type="ECO:0000256" key="3">
    <source>
        <dbReference type="ARBA" id="ARBA00023237"/>
    </source>
</evidence>
<dbReference type="CDD" id="cd07185">
    <property type="entry name" value="OmpA_C-like"/>
    <property type="match status" value="1"/>
</dbReference>
<dbReference type="InterPro" id="IPR006665">
    <property type="entry name" value="OmpA-like"/>
</dbReference>
<keyword evidence="3" id="KW-0998">Cell outer membrane</keyword>
<dbReference type="Proteomes" id="UP000217103">
    <property type="component" value="Unassembled WGS sequence"/>
</dbReference>
<dbReference type="RefSeq" id="WP_093259298.1">
    <property type="nucleotide sequence ID" value="NZ_FNKK01000002.1"/>
</dbReference>
<dbReference type="GO" id="GO:0009279">
    <property type="term" value="C:cell outer membrane"/>
    <property type="evidence" value="ECO:0007669"/>
    <property type="project" value="UniProtKB-SubCell"/>
</dbReference>
<sequence>MVGYYGVEPFTIEVKAVERHRDLTALKLELTTTKDYAGGEFGHDGLPLQSSSFSRFRLLDPVGGKVYFALRENTADGKAFGTRHERSNHPASFRAGVRYPVEVYFPPLPAEVEQVSIVPDLPIAPFTGVPVTEATAPLTAKQGDEATDPEPGSQYQWPVVLPEGEIWSSVVDVNELIETPQKETTKAGDQETVALRADVLFRFDKADLSDKATAVLDEVVAETRERADPAKPPILIEGHTDSKGDDSYNHKLSLKRAEAVHRYLAGRLGDAYVYKVTGKGESEPIADNEKPDGSDNPEGRARNRRVEISYRIKEQLPGATTTQGPSADEVRGSVHPPASFRSDAGPVVGSLNWARHNDRLRVDFHPFYRDGAYLVAVFDVVVESSQTFVPVPKPFSSGTHPFSVNSDYSSFILVDPATKVRYHPLKMNTEFVENFVPALKGGEVSRSYVYYPAPADTVKSITLEAEGLGTVAIPIH</sequence>
<dbReference type="EMBL" id="FNKK01000002">
    <property type="protein sequence ID" value="SDQ92509.1"/>
    <property type="molecule type" value="Genomic_DNA"/>
</dbReference>
<gene>
    <name evidence="7" type="ORF">SAMN04489764_2643</name>
</gene>
<dbReference type="PANTHER" id="PTHR30329:SF21">
    <property type="entry name" value="LIPOPROTEIN YIAD-RELATED"/>
    <property type="match status" value="1"/>
</dbReference>
<evidence type="ECO:0000256" key="2">
    <source>
        <dbReference type="ARBA" id="ARBA00023136"/>
    </source>
</evidence>
<dbReference type="PROSITE" id="PS51123">
    <property type="entry name" value="OMPA_2"/>
    <property type="match status" value="1"/>
</dbReference>
<keyword evidence="2 4" id="KW-0472">Membrane</keyword>
<reference evidence="7 8" key="1">
    <citation type="submission" date="2016-10" db="EMBL/GenBank/DDBJ databases">
        <authorList>
            <person name="de Groot N.N."/>
        </authorList>
    </citation>
    <scope>NUCLEOTIDE SEQUENCE [LARGE SCALE GENOMIC DNA]</scope>
    <source>
        <strain evidence="7 8">DSM 43794</strain>
    </source>
</reference>